<dbReference type="SUPFAM" id="SSF51905">
    <property type="entry name" value="FAD/NAD(P)-binding domain"/>
    <property type="match status" value="1"/>
</dbReference>
<dbReference type="KEGG" id="sfk:KY5_7454"/>
<dbReference type="AlphaFoldDB" id="A0A291QLN3"/>
<feature type="active site" evidence="2">
    <location>
        <position position="96"/>
    </location>
</feature>
<dbReference type="PIRSF" id="PIRSF011396">
    <property type="entry name" value="Trp_halogenase"/>
    <property type="match status" value="1"/>
</dbReference>
<evidence type="ECO:0000313" key="5">
    <source>
        <dbReference type="Proteomes" id="UP000221011"/>
    </source>
</evidence>
<proteinExistence type="inferred from homology"/>
<evidence type="ECO:0000313" key="4">
    <source>
        <dbReference type="EMBL" id="ATL32472.1"/>
    </source>
</evidence>
<dbReference type="Proteomes" id="UP000221011">
    <property type="component" value="Chromosome"/>
</dbReference>
<feature type="binding site" evidence="3">
    <location>
        <position position="381"/>
    </location>
    <ligand>
        <name>FAD</name>
        <dbReference type="ChEBI" id="CHEBI:57692"/>
    </ligand>
</feature>
<keyword evidence="3" id="KW-0274">FAD</keyword>
<dbReference type="Pfam" id="PF04820">
    <property type="entry name" value="Trp_halogenase"/>
    <property type="match status" value="1"/>
</dbReference>
<evidence type="ECO:0000256" key="2">
    <source>
        <dbReference type="PIRSR" id="PIRSR011396-1"/>
    </source>
</evidence>
<protein>
    <submittedName>
        <fullName evidence="4">Tryptophan halogenase</fullName>
    </submittedName>
</protein>
<feature type="binding site" evidence="3">
    <location>
        <position position="217"/>
    </location>
    <ligand>
        <name>FAD</name>
        <dbReference type="ChEBI" id="CHEBI:57692"/>
    </ligand>
</feature>
<feature type="binding site" evidence="3">
    <location>
        <position position="368"/>
    </location>
    <ligand>
        <name>FAD</name>
        <dbReference type="ChEBI" id="CHEBI:57692"/>
    </ligand>
</feature>
<evidence type="ECO:0000256" key="3">
    <source>
        <dbReference type="PIRSR" id="PIRSR011396-2"/>
    </source>
</evidence>
<dbReference type="InterPro" id="IPR033856">
    <property type="entry name" value="Trp_halogen"/>
</dbReference>
<dbReference type="GO" id="GO:0004497">
    <property type="term" value="F:monooxygenase activity"/>
    <property type="evidence" value="ECO:0007669"/>
    <property type="project" value="InterPro"/>
</dbReference>
<dbReference type="Gene3D" id="3.50.50.60">
    <property type="entry name" value="FAD/NAD(P)-binding domain"/>
    <property type="match status" value="1"/>
</dbReference>
<dbReference type="PANTHER" id="PTHR43747">
    <property type="entry name" value="FAD-BINDING PROTEIN"/>
    <property type="match status" value="1"/>
</dbReference>
<organism evidence="4 5">
    <name type="scientific">Streptomyces formicae</name>
    <dbReference type="NCBI Taxonomy" id="1616117"/>
    <lineage>
        <taxon>Bacteria</taxon>
        <taxon>Bacillati</taxon>
        <taxon>Actinomycetota</taxon>
        <taxon>Actinomycetes</taxon>
        <taxon>Kitasatosporales</taxon>
        <taxon>Streptomycetaceae</taxon>
        <taxon>Streptomyces</taxon>
    </lineage>
</organism>
<evidence type="ECO:0000256" key="1">
    <source>
        <dbReference type="ARBA" id="ARBA00038396"/>
    </source>
</evidence>
<sequence length="537" mass="60369">MNGPGTNGTAGHDPAANGAAAAVRDVVIVGGGTAGWMTAAYLTAAFGNRVKITLVESADVGTIGVGEATFSDIRHFFEFLGLAERDWMPACNATYKLAVRFENWREPGHHFYHPFEQLRSVKGFPLTDWWLRYPTSKRFDTDCFVMASLIDANRNPRYLDNRLLEQEFVESDDLPNTIAEYQGAQFPYAYHFEAHLLAKYLTKYATERGVRHVVDNVVDVGLDERGWLSHVTTAEHGRLTGDLFVDCTGFRGLLINKALAEPFVSYQDTLPNDSAVALQVPMDMDKDPLRPCTTATAQDAGWIWTIPLISRIGTGYVYASDYIDAEEAERTLREFVGPAAADASANHIRMRIGRSRRSWVNNCVAIGLSSGFVEPLESTGIFFIHYAIEQLVKYYPAADWDQSLRDQYNGAVMNVMDGVREFLVLHYRGAKRADNQYWRDTKIRTVPDPLAERLEQWESKVPDAGTVYPRYHGLPPYSYNCILLGTGGIDVRPSPALDLIDEKDALAEFQAVRDKARHLVRTLPTQNEYFRRMREGV</sequence>
<feature type="binding site" evidence="3">
    <location>
        <position position="96"/>
    </location>
    <ligand>
        <name>7-chloro-L-tryptophan</name>
        <dbReference type="ChEBI" id="CHEBI:58713"/>
    </ligand>
</feature>
<feature type="binding site" evidence="3">
    <location>
        <begin position="31"/>
        <end position="34"/>
    </location>
    <ligand>
        <name>FAD</name>
        <dbReference type="ChEBI" id="CHEBI:57692"/>
    </ligand>
</feature>
<dbReference type="RefSeq" id="WP_098246420.1">
    <property type="nucleotide sequence ID" value="NZ_CP022685.1"/>
</dbReference>
<dbReference type="EMBL" id="CP022685">
    <property type="protein sequence ID" value="ATL32472.1"/>
    <property type="molecule type" value="Genomic_DNA"/>
</dbReference>
<dbReference type="InterPro" id="IPR036188">
    <property type="entry name" value="FAD/NAD-bd_sf"/>
</dbReference>
<feature type="binding site" evidence="3">
    <location>
        <position position="377"/>
    </location>
    <ligand>
        <name>L-tryptophan</name>
        <dbReference type="ChEBI" id="CHEBI:57912"/>
    </ligand>
</feature>
<keyword evidence="3" id="KW-0285">Flavoprotein</keyword>
<dbReference type="InterPro" id="IPR050816">
    <property type="entry name" value="Flavin-dep_Halogenase_NPB"/>
</dbReference>
<dbReference type="InterPro" id="IPR006905">
    <property type="entry name" value="Flavin_halogenase"/>
</dbReference>
<dbReference type="PANTHER" id="PTHR43747:SF4">
    <property type="entry name" value="FLAVIN-DEPENDENT TRYPTOPHAN HALOGENASE"/>
    <property type="match status" value="1"/>
</dbReference>
<gene>
    <name evidence="4" type="ORF">KY5_7454</name>
</gene>
<keyword evidence="3" id="KW-0547">Nucleotide-binding</keyword>
<reference evidence="4 5" key="1">
    <citation type="submission" date="2017-08" db="EMBL/GenBank/DDBJ databases">
        <title>Complete Genome Sequence of Streptomyces formicae KY5, the formicamycin producer.</title>
        <authorList>
            <person name="Holmes N.A."/>
            <person name="Devine R."/>
            <person name="Qin Z."/>
            <person name="Seipke R.F."/>
            <person name="Wilkinson B."/>
            <person name="Hutchings M.I."/>
        </authorList>
    </citation>
    <scope>NUCLEOTIDE SEQUENCE [LARGE SCALE GENOMIC DNA]</scope>
    <source>
        <strain evidence="4 5">KY5</strain>
    </source>
</reference>
<comment type="similarity">
    <text evidence="1">Belongs to the flavin-dependent halogenase family. Bacterial tryptophan halogenase subfamily.</text>
</comment>
<accession>A0A291QLN3</accession>
<name>A0A291QLN3_9ACTN</name>
<dbReference type="GO" id="GO:0000166">
    <property type="term" value="F:nucleotide binding"/>
    <property type="evidence" value="ECO:0007669"/>
    <property type="project" value="UniProtKB-KW"/>
</dbReference>
<keyword evidence="5" id="KW-1185">Reference proteome</keyword>